<dbReference type="Gramene" id="EOY03145">
    <property type="protein sequence ID" value="EOY03145"/>
    <property type="gene ID" value="TCM_017698"/>
</dbReference>
<proteinExistence type="predicted"/>
<sequence length="92" mass="10524">MIKNQVYRFIKSRVGVTMPNLLVCPCDVICLALQCQEVFEYVNYLDAPSLLPNFQFESLELSASTSPTKLSMEEHPTLELKPLPNHLRILMI</sequence>
<dbReference type="Proteomes" id="UP000026915">
    <property type="component" value="Chromosome 4"/>
</dbReference>
<accession>A0A061EDU5</accession>
<dbReference type="EMBL" id="CM001882">
    <property type="protein sequence ID" value="EOY03145.1"/>
    <property type="molecule type" value="Genomic_DNA"/>
</dbReference>
<name>A0A061EDU5_THECC</name>
<dbReference type="HOGENOM" id="CLU_2417624_0_0_1"/>
<dbReference type="InParanoid" id="A0A061EDU5"/>
<keyword evidence="2" id="KW-1185">Reference proteome</keyword>
<dbReference type="AlphaFoldDB" id="A0A061EDU5"/>
<evidence type="ECO:0000313" key="2">
    <source>
        <dbReference type="Proteomes" id="UP000026915"/>
    </source>
</evidence>
<gene>
    <name evidence="1" type="ORF">TCM_017698</name>
</gene>
<organism evidence="1 2">
    <name type="scientific">Theobroma cacao</name>
    <name type="common">Cacao</name>
    <name type="synonym">Cocoa</name>
    <dbReference type="NCBI Taxonomy" id="3641"/>
    <lineage>
        <taxon>Eukaryota</taxon>
        <taxon>Viridiplantae</taxon>
        <taxon>Streptophyta</taxon>
        <taxon>Embryophyta</taxon>
        <taxon>Tracheophyta</taxon>
        <taxon>Spermatophyta</taxon>
        <taxon>Magnoliopsida</taxon>
        <taxon>eudicotyledons</taxon>
        <taxon>Gunneridae</taxon>
        <taxon>Pentapetalae</taxon>
        <taxon>rosids</taxon>
        <taxon>malvids</taxon>
        <taxon>Malvales</taxon>
        <taxon>Malvaceae</taxon>
        <taxon>Byttnerioideae</taxon>
        <taxon>Theobroma</taxon>
    </lineage>
</organism>
<protein>
    <submittedName>
        <fullName evidence="1">Uncharacterized protein</fullName>
    </submittedName>
</protein>
<reference evidence="1 2" key="1">
    <citation type="journal article" date="2013" name="Genome Biol.">
        <title>The genome sequence of the most widely cultivated cacao type and its use to identify candidate genes regulating pod color.</title>
        <authorList>
            <person name="Motamayor J.C."/>
            <person name="Mockaitis K."/>
            <person name="Schmutz J."/>
            <person name="Haiminen N."/>
            <person name="Iii D.L."/>
            <person name="Cornejo O."/>
            <person name="Findley S.D."/>
            <person name="Zheng P."/>
            <person name="Utro F."/>
            <person name="Royaert S."/>
            <person name="Saski C."/>
            <person name="Jenkins J."/>
            <person name="Podicheti R."/>
            <person name="Zhao M."/>
            <person name="Scheffler B.E."/>
            <person name="Stack J.C."/>
            <person name="Feltus F.A."/>
            <person name="Mustiga G.M."/>
            <person name="Amores F."/>
            <person name="Phillips W."/>
            <person name="Marelli J.P."/>
            <person name="May G.D."/>
            <person name="Shapiro H."/>
            <person name="Ma J."/>
            <person name="Bustamante C.D."/>
            <person name="Schnell R.J."/>
            <person name="Main D."/>
            <person name="Gilbert D."/>
            <person name="Parida L."/>
            <person name="Kuhn D.N."/>
        </authorList>
    </citation>
    <scope>NUCLEOTIDE SEQUENCE [LARGE SCALE GENOMIC DNA]</scope>
    <source>
        <strain evidence="2">cv. Matina 1-6</strain>
    </source>
</reference>
<evidence type="ECO:0000313" key="1">
    <source>
        <dbReference type="EMBL" id="EOY03145.1"/>
    </source>
</evidence>